<proteinExistence type="predicted"/>
<dbReference type="GO" id="GO:0015221">
    <property type="term" value="F:lipopolysaccharide transmembrane transporter activity"/>
    <property type="evidence" value="ECO:0007669"/>
    <property type="project" value="InterPro"/>
</dbReference>
<evidence type="ECO:0000256" key="2">
    <source>
        <dbReference type="ARBA" id="ARBA00022519"/>
    </source>
</evidence>
<dbReference type="PANTHER" id="PTHR37481:SF1">
    <property type="entry name" value="LIPOPOLYSACCHARIDE EXPORT SYSTEM PROTEIN LPTC"/>
    <property type="match status" value="1"/>
</dbReference>
<dbReference type="GO" id="GO:0005886">
    <property type="term" value="C:plasma membrane"/>
    <property type="evidence" value="ECO:0007669"/>
    <property type="project" value="InterPro"/>
</dbReference>
<evidence type="ECO:0000256" key="3">
    <source>
        <dbReference type="ARBA" id="ARBA00022692"/>
    </source>
</evidence>
<reference evidence="7 8" key="1">
    <citation type="submission" date="2020-08" db="EMBL/GenBank/DDBJ databases">
        <title>Genomic Encyclopedia of Type Strains, Phase III (KMG-III): the genomes of soil and plant-associated and newly described type strains.</title>
        <authorList>
            <person name="Whitman W."/>
        </authorList>
    </citation>
    <scope>NUCLEOTIDE SEQUENCE [LARGE SCALE GENOMIC DNA]</scope>
    <source>
        <strain evidence="7 8">CECT 8654</strain>
    </source>
</reference>
<dbReference type="AlphaFoldDB" id="A0A7W4W446"/>
<evidence type="ECO:0000256" key="5">
    <source>
        <dbReference type="ARBA" id="ARBA00023136"/>
    </source>
</evidence>
<keyword evidence="3 6" id="KW-0812">Transmembrane</keyword>
<evidence type="ECO:0000313" key="8">
    <source>
        <dbReference type="Proteomes" id="UP000537130"/>
    </source>
</evidence>
<dbReference type="GO" id="GO:0017089">
    <property type="term" value="F:glycolipid transfer activity"/>
    <property type="evidence" value="ECO:0007669"/>
    <property type="project" value="TreeGrafter"/>
</dbReference>
<name>A0A7W4W446_9GAMM</name>
<comment type="caution">
    <text evidence="7">The sequence shown here is derived from an EMBL/GenBank/DDBJ whole genome shotgun (WGS) entry which is preliminary data.</text>
</comment>
<dbReference type="PANTHER" id="PTHR37481">
    <property type="entry name" value="LIPOPOLYSACCHARIDE EXPORT SYSTEM PROTEIN LPTC"/>
    <property type="match status" value="1"/>
</dbReference>
<keyword evidence="1" id="KW-1003">Cell membrane</keyword>
<dbReference type="Pfam" id="PF06835">
    <property type="entry name" value="LptC"/>
    <property type="match status" value="1"/>
</dbReference>
<sequence length="193" mass="21492">MAKDRRRKKLRNLSLFAGLIGLGALILSFIEYGESGKIVMGGSEDLQALRRFDSYLLEPEGTTFRSDGSIAYRWQAERANRQHNGAILLHSPIYRGIKDNTQAWTATARRGMLAADGQQLDLEQDVLLKDFIHNARIVTTALTLDVRNSVIETRAPVRFTSPNAVTTATGMHAAMESEKLVFLADVRGVYEKP</sequence>
<keyword evidence="8" id="KW-1185">Reference proteome</keyword>
<dbReference type="Proteomes" id="UP000537130">
    <property type="component" value="Unassembled WGS sequence"/>
</dbReference>
<evidence type="ECO:0000256" key="1">
    <source>
        <dbReference type="ARBA" id="ARBA00022475"/>
    </source>
</evidence>
<protein>
    <submittedName>
        <fullName evidence="7">LPS export ABC transporter protein LptC</fullName>
    </submittedName>
</protein>
<organism evidence="7 8">
    <name type="scientific">Litorivivens lipolytica</name>
    <dbReference type="NCBI Taxonomy" id="1524264"/>
    <lineage>
        <taxon>Bacteria</taxon>
        <taxon>Pseudomonadati</taxon>
        <taxon>Pseudomonadota</taxon>
        <taxon>Gammaproteobacteria</taxon>
        <taxon>Litorivivens</taxon>
    </lineage>
</organism>
<accession>A0A7W4W446</accession>
<evidence type="ECO:0000256" key="6">
    <source>
        <dbReference type="SAM" id="Phobius"/>
    </source>
</evidence>
<dbReference type="NCBIfam" id="TIGR04409">
    <property type="entry name" value="LptC_YrbK"/>
    <property type="match status" value="1"/>
</dbReference>
<keyword evidence="5 6" id="KW-0472">Membrane</keyword>
<keyword evidence="4 6" id="KW-1133">Transmembrane helix</keyword>
<dbReference type="InterPro" id="IPR010664">
    <property type="entry name" value="LipoPS_assembly_LptC-rel"/>
</dbReference>
<dbReference type="RefSeq" id="WP_183409751.1">
    <property type="nucleotide sequence ID" value="NZ_JACHWY010000001.1"/>
</dbReference>
<dbReference type="EMBL" id="JACHWY010000001">
    <property type="protein sequence ID" value="MBB3047110.1"/>
    <property type="molecule type" value="Genomic_DNA"/>
</dbReference>
<evidence type="ECO:0000256" key="4">
    <source>
        <dbReference type="ARBA" id="ARBA00022989"/>
    </source>
</evidence>
<dbReference type="GO" id="GO:0030288">
    <property type="term" value="C:outer membrane-bounded periplasmic space"/>
    <property type="evidence" value="ECO:0007669"/>
    <property type="project" value="TreeGrafter"/>
</dbReference>
<dbReference type="Gene3D" id="2.60.450.10">
    <property type="entry name" value="Lipopolysaccharide (LPS) transport protein A like domain"/>
    <property type="match status" value="1"/>
</dbReference>
<evidence type="ECO:0000313" key="7">
    <source>
        <dbReference type="EMBL" id="MBB3047110.1"/>
    </source>
</evidence>
<gene>
    <name evidence="7" type="ORF">FHR99_001346</name>
</gene>
<dbReference type="InterPro" id="IPR026265">
    <property type="entry name" value="LptC"/>
</dbReference>
<feature type="transmembrane region" description="Helical" evidence="6">
    <location>
        <begin position="12"/>
        <end position="30"/>
    </location>
</feature>
<dbReference type="InterPro" id="IPR052363">
    <property type="entry name" value="LPS_export_LptC"/>
</dbReference>
<keyword evidence="2" id="KW-0997">Cell inner membrane</keyword>